<dbReference type="Pfam" id="PF00498">
    <property type="entry name" value="FHA"/>
    <property type="match status" value="1"/>
</dbReference>
<sequence length="264" mass="29886">MSRTAVLEVISPSGESRRYDLTGTQYTIGRAVADHRPDIVLGPDPQGWISRLHCILDYEHGRWWVTDHARNGTLIERDDTPGGPRPVSGRQMLHHQDRLLIIGDMADGDVPLHWQLVYIDADERTLPARQWYTTTTPARLDLPAPRARLRYDWVASRAYRVDQSGAETLIEGLRPKGHQLLRFMVGRGRSQSSDEVACDHAELITALWGPREDWPVGRTYDNSDVAAVVYAVRKCVEPEPGNPVVLETVPTLGYRLHIWHAPPR</sequence>
<organism evidence="3 4">
    <name type="scientific">Nonomuraea maheshkhaliensis</name>
    <dbReference type="NCBI Taxonomy" id="419590"/>
    <lineage>
        <taxon>Bacteria</taxon>
        <taxon>Bacillati</taxon>
        <taxon>Actinomycetota</taxon>
        <taxon>Actinomycetes</taxon>
        <taxon>Streptosporangiales</taxon>
        <taxon>Streptosporangiaceae</taxon>
        <taxon>Nonomuraea</taxon>
    </lineage>
</organism>
<gene>
    <name evidence="3" type="ORF">GCM10009733_049630</name>
</gene>
<keyword evidence="1" id="KW-0597">Phosphoprotein</keyword>
<dbReference type="CDD" id="cd00060">
    <property type="entry name" value="FHA"/>
    <property type="match status" value="1"/>
</dbReference>
<dbReference type="SUPFAM" id="SSF49879">
    <property type="entry name" value="SMAD/FHA domain"/>
    <property type="match status" value="1"/>
</dbReference>
<keyword evidence="4" id="KW-1185">Reference proteome</keyword>
<evidence type="ECO:0000313" key="3">
    <source>
        <dbReference type="EMBL" id="GAA1646583.1"/>
    </source>
</evidence>
<dbReference type="PROSITE" id="PS50006">
    <property type="entry name" value="FHA_DOMAIN"/>
    <property type="match status" value="1"/>
</dbReference>
<reference evidence="4" key="1">
    <citation type="journal article" date="2019" name="Int. J. Syst. Evol. Microbiol.">
        <title>The Global Catalogue of Microorganisms (GCM) 10K type strain sequencing project: providing services to taxonomists for standard genome sequencing and annotation.</title>
        <authorList>
            <consortium name="The Broad Institute Genomics Platform"/>
            <consortium name="The Broad Institute Genome Sequencing Center for Infectious Disease"/>
            <person name="Wu L."/>
            <person name="Ma J."/>
        </authorList>
    </citation>
    <scope>NUCLEOTIDE SEQUENCE [LARGE SCALE GENOMIC DNA]</scope>
    <source>
        <strain evidence="4">JCM 13929</strain>
    </source>
</reference>
<dbReference type="InterPro" id="IPR036388">
    <property type="entry name" value="WH-like_DNA-bd_sf"/>
</dbReference>
<dbReference type="InterPro" id="IPR000253">
    <property type="entry name" value="FHA_dom"/>
</dbReference>
<proteinExistence type="predicted"/>
<evidence type="ECO:0000259" key="2">
    <source>
        <dbReference type="PROSITE" id="PS50006"/>
    </source>
</evidence>
<dbReference type="InterPro" id="IPR016032">
    <property type="entry name" value="Sig_transdc_resp-reg_C-effctor"/>
</dbReference>
<dbReference type="EMBL" id="BAAAMU010000037">
    <property type="protein sequence ID" value="GAA1646583.1"/>
    <property type="molecule type" value="Genomic_DNA"/>
</dbReference>
<protein>
    <recommendedName>
        <fullName evidence="2">FHA domain-containing protein</fullName>
    </recommendedName>
</protein>
<dbReference type="RefSeq" id="WP_346108398.1">
    <property type="nucleotide sequence ID" value="NZ_BAAAMU010000037.1"/>
</dbReference>
<dbReference type="SUPFAM" id="SSF46894">
    <property type="entry name" value="C-terminal effector domain of the bipartite response regulators"/>
    <property type="match status" value="1"/>
</dbReference>
<dbReference type="Gene3D" id="2.60.200.20">
    <property type="match status" value="1"/>
</dbReference>
<evidence type="ECO:0000313" key="4">
    <source>
        <dbReference type="Proteomes" id="UP001500064"/>
    </source>
</evidence>
<dbReference type="InterPro" id="IPR008984">
    <property type="entry name" value="SMAD_FHA_dom_sf"/>
</dbReference>
<evidence type="ECO:0000256" key="1">
    <source>
        <dbReference type="ARBA" id="ARBA00022553"/>
    </source>
</evidence>
<name>A0ABP4RCZ5_9ACTN</name>
<dbReference type="Proteomes" id="UP001500064">
    <property type="component" value="Unassembled WGS sequence"/>
</dbReference>
<dbReference type="Gene3D" id="1.10.10.10">
    <property type="entry name" value="Winged helix-like DNA-binding domain superfamily/Winged helix DNA-binding domain"/>
    <property type="match status" value="1"/>
</dbReference>
<feature type="domain" description="FHA" evidence="2">
    <location>
        <begin position="26"/>
        <end position="80"/>
    </location>
</feature>
<comment type="caution">
    <text evidence="3">The sequence shown here is derived from an EMBL/GenBank/DDBJ whole genome shotgun (WGS) entry which is preliminary data.</text>
</comment>
<accession>A0ABP4RCZ5</accession>